<proteinExistence type="predicted"/>
<gene>
    <name evidence="1" type="ORF">PsorP6_014869</name>
</gene>
<accession>A0ACC0VRA9</accession>
<keyword evidence="2" id="KW-1185">Reference proteome</keyword>
<protein>
    <submittedName>
        <fullName evidence="1">Uncharacterized protein</fullName>
    </submittedName>
</protein>
<evidence type="ECO:0000313" key="2">
    <source>
        <dbReference type="Proteomes" id="UP001163321"/>
    </source>
</evidence>
<dbReference type="EMBL" id="CM047586">
    <property type="protein sequence ID" value="KAI9909022.1"/>
    <property type="molecule type" value="Genomic_DNA"/>
</dbReference>
<organism evidence="1 2">
    <name type="scientific">Peronosclerospora sorghi</name>
    <dbReference type="NCBI Taxonomy" id="230839"/>
    <lineage>
        <taxon>Eukaryota</taxon>
        <taxon>Sar</taxon>
        <taxon>Stramenopiles</taxon>
        <taxon>Oomycota</taxon>
        <taxon>Peronosporomycetes</taxon>
        <taxon>Peronosporales</taxon>
        <taxon>Peronosporaceae</taxon>
        <taxon>Peronosclerospora</taxon>
    </lineage>
</organism>
<dbReference type="Proteomes" id="UP001163321">
    <property type="component" value="Chromosome 7"/>
</dbReference>
<reference evidence="1 2" key="1">
    <citation type="journal article" date="2022" name="bioRxiv">
        <title>The genome of the oomycete Peronosclerospora sorghi, a cosmopolitan pathogen of maize and sorghum, is inflated with dispersed pseudogenes.</title>
        <authorList>
            <person name="Fletcher K."/>
            <person name="Martin F."/>
            <person name="Isakeit T."/>
            <person name="Cavanaugh K."/>
            <person name="Magill C."/>
            <person name="Michelmore R."/>
        </authorList>
    </citation>
    <scope>NUCLEOTIDE SEQUENCE [LARGE SCALE GENOMIC DNA]</scope>
    <source>
        <strain evidence="1">P6</strain>
    </source>
</reference>
<sequence>MDEIALLQQQLAAVQQQDAALKLSNHNVIDLLLKLQELGKVQVIHTRTGKQFLTPLQVKREIADYVVLHGGRLSLTELENLIEVDRTHVEKQVMVLCKGSRGHKDSYHVVNNGEEVLTSGYLDGIMEDTNLVLQESGTTSIGTLAQQYGFAVDYMQDVVRTRLGSILKARERENVLYTDSYVMTQKARVRGVFAGVTRPVFIPEVVRSFGFDEAVATEALTELIQTKVLMGMLKGREYIPFVFMAAQRENMYSFFEQNGYLEHSRARELHVGRPYDFLKKRFPDAVQLQKSVVSRSLQLQLEGAVETAVNDNSLVDVRSLLPSALSAGDVALLLGMSLPTGKSGQASKAYQIADSYAVSSGFIAACLNKFGDDATVKATCVATQQKSIGAKPIVHDESRQKGDECEDSDDEDTGWKHSKKGKRTKGSNKRENSEESKERSGKSGKHKKGKRGSKRGEIVGDDHPISIVPSREEMIGLLVSWFPVVQDLEGDDDFVDGMVAHIESKVTELYSAALAKALSSILRGDAASLRELRKTFEDRFDERFTTLLVLEKGFNKLSMHVDAKNVVDMEQLALVEVHLLESFALELTALVTRYVAESNNLELKAMPLLASPTQSAGDEKITDVGPMKTLSDENRQMLESSLPQSTANPLLRLWTLATGGRRSLNDFMAHVPILVEALNMPLRKLDRKKERQIIFGYRQATIAELDTKTELSMESNQQYALVASLMLQLFFQQLTGLPGSFPRDMSCGEMVLNAFKDAVPEKAMLVMQAFLCLSKVIRGDKEVTEEQKRLWSESLNAARDLRKHVDRIFTLYAFVRSTLNNTRCCASQAAHSSILRLCQVTSLSVSTTQGTDNGLPVGPHHRESTVKINIQLASPLDSTKAYICLYMARYQRLVVQDGLSTKALLSRNRFTARYCRMRGGEHMHLCLINDGDHAQTAL</sequence>
<evidence type="ECO:0000313" key="1">
    <source>
        <dbReference type="EMBL" id="KAI9909022.1"/>
    </source>
</evidence>
<name>A0ACC0VRA9_9STRA</name>
<comment type="caution">
    <text evidence="1">The sequence shown here is derived from an EMBL/GenBank/DDBJ whole genome shotgun (WGS) entry which is preliminary data.</text>
</comment>